<feature type="domain" description="ABC transporter" evidence="4">
    <location>
        <begin position="3"/>
        <end position="158"/>
    </location>
</feature>
<dbReference type="InterPro" id="IPR027417">
    <property type="entry name" value="P-loop_NTPase"/>
</dbReference>
<evidence type="ECO:0000256" key="2">
    <source>
        <dbReference type="ARBA" id="ARBA00022741"/>
    </source>
</evidence>
<organism evidence="5">
    <name type="scientific">Darwinula stevensoni</name>
    <dbReference type="NCBI Taxonomy" id="69355"/>
    <lineage>
        <taxon>Eukaryota</taxon>
        <taxon>Metazoa</taxon>
        <taxon>Ecdysozoa</taxon>
        <taxon>Arthropoda</taxon>
        <taxon>Crustacea</taxon>
        <taxon>Oligostraca</taxon>
        <taxon>Ostracoda</taxon>
        <taxon>Podocopa</taxon>
        <taxon>Podocopida</taxon>
        <taxon>Darwinulocopina</taxon>
        <taxon>Darwinuloidea</taxon>
        <taxon>Darwinulidae</taxon>
        <taxon>Darwinula</taxon>
    </lineage>
</organism>
<sequence>ETLTILDRVSLQVHPGELVAIIGASGSGKSTFMHILGGLDEPDQEFNAQENVAMPLWMRGVSQQDGLALARDALEKVGGERQRVAIARSLVADPACILADEPTGNLDSANAEKVMELMFTMTRERGMSLVLVTHDREIAARCDTIYRLVRGKLERVELR</sequence>
<dbReference type="InterPro" id="IPR003593">
    <property type="entry name" value="AAA+_ATPase"/>
</dbReference>
<feature type="non-terminal residue" evidence="5">
    <location>
        <position position="159"/>
    </location>
</feature>
<keyword evidence="2" id="KW-0547">Nucleotide-binding</keyword>
<dbReference type="Gene3D" id="3.40.50.300">
    <property type="entry name" value="P-loop containing nucleotide triphosphate hydrolases"/>
    <property type="match status" value="2"/>
</dbReference>
<gene>
    <name evidence="5" type="ORF">DSTB1V02_LOCUS14454</name>
</gene>
<evidence type="ECO:0000259" key="4">
    <source>
        <dbReference type="PROSITE" id="PS50893"/>
    </source>
</evidence>
<reference evidence="5" key="1">
    <citation type="submission" date="2020-11" db="EMBL/GenBank/DDBJ databases">
        <authorList>
            <person name="Tran Van P."/>
        </authorList>
    </citation>
    <scope>NUCLEOTIDE SEQUENCE</scope>
</reference>
<dbReference type="SUPFAM" id="SSF52540">
    <property type="entry name" value="P-loop containing nucleoside triphosphate hydrolases"/>
    <property type="match status" value="1"/>
</dbReference>
<dbReference type="PANTHER" id="PTHR24220">
    <property type="entry name" value="IMPORT ATP-BINDING PROTEIN"/>
    <property type="match status" value="1"/>
</dbReference>
<dbReference type="SMART" id="SM00382">
    <property type="entry name" value="AAA"/>
    <property type="match status" value="1"/>
</dbReference>
<keyword evidence="6" id="KW-1185">Reference proteome</keyword>
<comment type="similarity">
    <text evidence="1">Belongs to the ABC transporter superfamily.</text>
</comment>
<dbReference type="GO" id="GO:0005524">
    <property type="term" value="F:ATP binding"/>
    <property type="evidence" value="ECO:0007669"/>
    <property type="project" value="UniProtKB-KW"/>
</dbReference>
<evidence type="ECO:0000256" key="1">
    <source>
        <dbReference type="ARBA" id="ARBA00005417"/>
    </source>
</evidence>
<dbReference type="Pfam" id="PF00005">
    <property type="entry name" value="ABC_tran"/>
    <property type="match status" value="2"/>
</dbReference>
<dbReference type="GO" id="GO:0022857">
    <property type="term" value="F:transmembrane transporter activity"/>
    <property type="evidence" value="ECO:0007669"/>
    <property type="project" value="TreeGrafter"/>
</dbReference>
<dbReference type="GO" id="GO:0005886">
    <property type="term" value="C:plasma membrane"/>
    <property type="evidence" value="ECO:0007669"/>
    <property type="project" value="TreeGrafter"/>
</dbReference>
<proteinExistence type="inferred from homology"/>
<dbReference type="PANTHER" id="PTHR24220:SF689">
    <property type="entry name" value="LIPOPROTEIN-RELEASING SYSTEM ATP-BINDING PROTEIN LOLD"/>
    <property type="match status" value="1"/>
</dbReference>
<dbReference type="OrthoDB" id="6373771at2759"/>
<dbReference type="PROSITE" id="PS50893">
    <property type="entry name" value="ABC_TRANSPORTER_2"/>
    <property type="match status" value="1"/>
</dbReference>
<protein>
    <recommendedName>
        <fullName evidence="4">ABC transporter domain-containing protein</fullName>
    </recommendedName>
</protein>
<keyword evidence="3" id="KW-0067">ATP-binding</keyword>
<dbReference type="GO" id="GO:0016887">
    <property type="term" value="F:ATP hydrolysis activity"/>
    <property type="evidence" value="ECO:0007669"/>
    <property type="project" value="InterPro"/>
</dbReference>
<dbReference type="AlphaFoldDB" id="A0A7R9AIT6"/>
<dbReference type="EMBL" id="LR911476">
    <property type="protein sequence ID" value="CAD7254708.1"/>
    <property type="molecule type" value="Genomic_DNA"/>
</dbReference>
<dbReference type="InterPro" id="IPR003439">
    <property type="entry name" value="ABC_transporter-like_ATP-bd"/>
</dbReference>
<evidence type="ECO:0000256" key="3">
    <source>
        <dbReference type="ARBA" id="ARBA00022840"/>
    </source>
</evidence>
<name>A0A7R9AIT6_9CRUS</name>
<evidence type="ECO:0000313" key="5">
    <source>
        <dbReference type="EMBL" id="CAD7254708.1"/>
    </source>
</evidence>
<evidence type="ECO:0000313" key="6">
    <source>
        <dbReference type="Proteomes" id="UP000677054"/>
    </source>
</evidence>
<feature type="non-terminal residue" evidence="5">
    <location>
        <position position="1"/>
    </location>
</feature>
<accession>A0A7R9AIT6</accession>
<dbReference type="InterPro" id="IPR015854">
    <property type="entry name" value="ABC_transpr_LolD-like"/>
</dbReference>
<dbReference type="EMBL" id="CAJPEV010011958">
    <property type="protein sequence ID" value="CAG0906358.1"/>
    <property type="molecule type" value="Genomic_DNA"/>
</dbReference>
<dbReference type="Proteomes" id="UP000677054">
    <property type="component" value="Unassembled WGS sequence"/>
</dbReference>